<dbReference type="PANTHER" id="PTHR33887">
    <property type="entry name" value="PB1 DOMAIN-CONTAINING PROTEIN"/>
    <property type="match status" value="1"/>
</dbReference>
<dbReference type="InterPro" id="IPR039471">
    <property type="entry name" value="CXorf65-like"/>
</dbReference>
<dbReference type="Pfam" id="PF15874">
    <property type="entry name" value="Il2rg"/>
    <property type="match status" value="1"/>
</dbReference>
<accession>A0ABD3V7S1</accession>
<dbReference type="EMBL" id="JBJQND010000013">
    <property type="protein sequence ID" value="KAL3857550.1"/>
    <property type="molecule type" value="Genomic_DNA"/>
</dbReference>
<dbReference type="PANTHER" id="PTHR33887:SF6">
    <property type="entry name" value="CIDE-N DOMAIN-CONTAINING PROTEIN"/>
    <property type="match status" value="1"/>
</dbReference>
<dbReference type="AlphaFoldDB" id="A0ABD3V7S1"/>
<name>A0ABD3V7S1_SINWO</name>
<protein>
    <submittedName>
        <fullName evidence="2">Uncharacterized protein</fullName>
    </submittedName>
</protein>
<sequence>MTSYDFIMKMYITVHNQEEIFNPWCTSHNLLEWIRRKCNCEDDVILDLVDQDGQVKNLAGRLKDYACQLVSGRETYILIRVERQNDNGALHYTSLLNNLEDINPDLMLKLNSLSRPHTRSKNKFKGKTSSSKPQKLRPDPQPSPKRPASSEKKKPNK</sequence>
<keyword evidence="3" id="KW-1185">Reference proteome</keyword>
<feature type="compositionally biased region" description="Basic residues" evidence="1">
    <location>
        <begin position="116"/>
        <end position="126"/>
    </location>
</feature>
<organism evidence="2 3">
    <name type="scientific">Sinanodonta woodiana</name>
    <name type="common">Chinese pond mussel</name>
    <name type="synonym">Anodonta woodiana</name>
    <dbReference type="NCBI Taxonomy" id="1069815"/>
    <lineage>
        <taxon>Eukaryota</taxon>
        <taxon>Metazoa</taxon>
        <taxon>Spiralia</taxon>
        <taxon>Lophotrochozoa</taxon>
        <taxon>Mollusca</taxon>
        <taxon>Bivalvia</taxon>
        <taxon>Autobranchia</taxon>
        <taxon>Heteroconchia</taxon>
        <taxon>Palaeoheterodonta</taxon>
        <taxon>Unionida</taxon>
        <taxon>Unionoidea</taxon>
        <taxon>Unionidae</taxon>
        <taxon>Unioninae</taxon>
        <taxon>Sinanodonta</taxon>
    </lineage>
</organism>
<evidence type="ECO:0000313" key="2">
    <source>
        <dbReference type="EMBL" id="KAL3857550.1"/>
    </source>
</evidence>
<proteinExistence type="predicted"/>
<gene>
    <name evidence="2" type="ORF">ACJMK2_012202</name>
</gene>
<evidence type="ECO:0000256" key="1">
    <source>
        <dbReference type="SAM" id="MobiDB-lite"/>
    </source>
</evidence>
<feature type="region of interest" description="Disordered" evidence="1">
    <location>
        <begin position="114"/>
        <end position="157"/>
    </location>
</feature>
<evidence type="ECO:0000313" key="3">
    <source>
        <dbReference type="Proteomes" id="UP001634394"/>
    </source>
</evidence>
<dbReference type="Proteomes" id="UP001634394">
    <property type="component" value="Unassembled WGS sequence"/>
</dbReference>
<feature type="compositionally biased region" description="Basic and acidic residues" evidence="1">
    <location>
        <begin position="148"/>
        <end position="157"/>
    </location>
</feature>
<comment type="caution">
    <text evidence="2">The sequence shown here is derived from an EMBL/GenBank/DDBJ whole genome shotgun (WGS) entry which is preliminary data.</text>
</comment>
<reference evidence="2 3" key="1">
    <citation type="submission" date="2024-11" db="EMBL/GenBank/DDBJ databases">
        <title>Chromosome-level genome assembly of the freshwater bivalve Anodonta woodiana.</title>
        <authorList>
            <person name="Chen X."/>
        </authorList>
    </citation>
    <scope>NUCLEOTIDE SEQUENCE [LARGE SCALE GENOMIC DNA]</scope>
    <source>
        <strain evidence="2">MN2024</strain>
        <tissue evidence="2">Gills</tissue>
    </source>
</reference>